<organism evidence="1 2">
    <name type="scientific">Rhizoctonia solani</name>
    <dbReference type="NCBI Taxonomy" id="456999"/>
    <lineage>
        <taxon>Eukaryota</taxon>
        <taxon>Fungi</taxon>
        <taxon>Dikarya</taxon>
        <taxon>Basidiomycota</taxon>
        <taxon>Agaricomycotina</taxon>
        <taxon>Agaricomycetes</taxon>
        <taxon>Cantharellales</taxon>
        <taxon>Ceratobasidiaceae</taxon>
        <taxon>Rhizoctonia</taxon>
    </lineage>
</organism>
<evidence type="ECO:0000313" key="1">
    <source>
        <dbReference type="EMBL" id="CAE6480420.1"/>
    </source>
</evidence>
<reference evidence="1" key="1">
    <citation type="submission" date="2021-01" db="EMBL/GenBank/DDBJ databases">
        <authorList>
            <person name="Kaushik A."/>
        </authorList>
    </citation>
    <scope>NUCLEOTIDE SEQUENCE</scope>
    <source>
        <strain evidence="1">AG3-T5</strain>
    </source>
</reference>
<dbReference type="EMBL" id="CAJMWW010000657">
    <property type="protein sequence ID" value="CAE6480420.1"/>
    <property type="molecule type" value="Genomic_DNA"/>
</dbReference>
<comment type="caution">
    <text evidence="1">The sequence shown here is derived from an EMBL/GenBank/DDBJ whole genome shotgun (WGS) entry which is preliminary data.</text>
</comment>
<dbReference type="AlphaFoldDB" id="A0A8H3H2F6"/>
<protein>
    <submittedName>
        <fullName evidence="1">Uncharacterized protein</fullName>
    </submittedName>
</protein>
<accession>A0A8H3H2F6</accession>
<sequence>MNRFFRIPELVQITGSYGEPADNARLALTCRTLFLHAIPVAWASVSGVTRLLLLLEGAGCVVREDPIGKLTELKLLENLGEAPTSRFDFYANLVTSLEIFEYED</sequence>
<evidence type="ECO:0000313" key="2">
    <source>
        <dbReference type="Proteomes" id="UP000663841"/>
    </source>
</evidence>
<gene>
    <name evidence="1" type="ORF">RDB_LOCUS205523</name>
</gene>
<name>A0A8H3H2F6_9AGAM</name>
<proteinExistence type="predicted"/>
<dbReference type="Proteomes" id="UP000663841">
    <property type="component" value="Unassembled WGS sequence"/>
</dbReference>